<feature type="compositionally biased region" description="Basic and acidic residues" evidence="3">
    <location>
        <begin position="260"/>
        <end position="271"/>
    </location>
</feature>
<dbReference type="GO" id="GO:0006310">
    <property type="term" value="P:DNA recombination"/>
    <property type="evidence" value="ECO:0007669"/>
    <property type="project" value="UniProtKB-KW"/>
</dbReference>
<reference evidence="5 6" key="1">
    <citation type="submission" date="2020-04" db="EMBL/GenBank/DDBJ databases">
        <title>Enterovirga sp. isolate from soil.</title>
        <authorList>
            <person name="Chea S."/>
            <person name="Kim D.-U."/>
        </authorList>
    </citation>
    <scope>NUCLEOTIDE SEQUENCE [LARGE SCALE GENOMIC DNA]</scope>
    <source>
        <strain evidence="5 6">DB1703</strain>
    </source>
</reference>
<evidence type="ECO:0000256" key="3">
    <source>
        <dbReference type="SAM" id="MobiDB-lite"/>
    </source>
</evidence>
<dbReference type="Gene3D" id="2.40.290.10">
    <property type="match status" value="1"/>
</dbReference>
<evidence type="ECO:0000313" key="6">
    <source>
        <dbReference type="Proteomes" id="UP000564885"/>
    </source>
</evidence>
<protein>
    <recommendedName>
        <fullName evidence="2">Non-homologous end joining protein Ku</fullName>
    </recommendedName>
</protein>
<feature type="region of interest" description="Disordered" evidence="3">
    <location>
        <begin position="257"/>
        <end position="316"/>
    </location>
</feature>
<sequence length="316" mass="35513">MAPRSNWKGYLKLSLVSCPVQLFPATTTKERVSFHLLHRDTGNRLRRKLVDPETDEEVASDEQVRGYQVAKNEYVILEEEEIDSVAIESTHTIDIETFVPRDEIDETFLDTPYYLTPDGKLAEEAFAVIREAMRQKNVVGLGRVVLYRRERPIMLEPRGKGLVATTLRYAYEVREDEDYFENIGEPEVSEEMLDLATHIIGRKMSHFDPKRFEDRYQNALLDLIKAKQTHQPIKVNVPAKPSNVVSLMDALRRSISAEQDNGKAEKADKAPARAKAAKPAAEAKPAKPAADPKPKAPVAAARRAGAKPSPKLKKAS</sequence>
<feature type="compositionally biased region" description="Low complexity" evidence="3">
    <location>
        <begin position="273"/>
        <end position="289"/>
    </location>
</feature>
<evidence type="ECO:0000259" key="4">
    <source>
        <dbReference type="SMART" id="SM00559"/>
    </source>
</evidence>
<keyword evidence="1 2" id="KW-0238">DNA-binding</keyword>
<dbReference type="Pfam" id="PF02735">
    <property type="entry name" value="Ku"/>
    <property type="match status" value="1"/>
</dbReference>
<dbReference type="HAMAP" id="MF_01875">
    <property type="entry name" value="Prokaryotic_Ku"/>
    <property type="match status" value="1"/>
</dbReference>
<keyword evidence="2" id="KW-0233">DNA recombination</keyword>
<dbReference type="SMART" id="SM00559">
    <property type="entry name" value="Ku78"/>
    <property type="match status" value="1"/>
</dbReference>
<dbReference type="PIRSF" id="PIRSF006493">
    <property type="entry name" value="Prok_Ku"/>
    <property type="match status" value="1"/>
</dbReference>
<comment type="subunit">
    <text evidence="2">Homodimer. Interacts with LigD.</text>
</comment>
<dbReference type="InterPro" id="IPR016194">
    <property type="entry name" value="SPOC-like_C_dom_sf"/>
</dbReference>
<proteinExistence type="inferred from homology"/>
<dbReference type="EMBL" id="JABEPP010000006">
    <property type="protein sequence ID" value="NNM74653.1"/>
    <property type="molecule type" value="Genomic_DNA"/>
</dbReference>
<evidence type="ECO:0000256" key="1">
    <source>
        <dbReference type="ARBA" id="ARBA00023125"/>
    </source>
</evidence>
<comment type="caution">
    <text evidence="5">The sequence shown here is derived from an EMBL/GenBank/DDBJ whole genome shotgun (WGS) entry which is preliminary data.</text>
</comment>
<comment type="similarity">
    <text evidence="2">Belongs to the prokaryotic Ku family.</text>
</comment>
<keyword evidence="6" id="KW-1185">Reference proteome</keyword>
<dbReference type="Proteomes" id="UP000564885">
    <property type="component" value="Unassembled WGS sequence"/>
</dbReference>
<dbReference type="CDD" id="cd00789">
    <property type="entry name" value="KU_like"/>
    <property type="match status" value="1"/>
</dbReference>
<dbReference type="InterPro" id="IPR009187">
    <property type="entry name" value="Prok_Ku"/>
</dbReference>
<dbReference type="NCBIfam" id="TIGR02772">
    <property type="entry name" value="Ku_bact"/>
    <property type="match status" value="1"/>
</dbReference>
<dbReference type="GO" id="GO:0006303">
    <property type="term" value="P:double-strand break repair via nonhomologous end joining"/>
    <property type="evidence" value="ECO:0007669"/>
    <property type="project" value="UniProtKB-UniRule"/>
</dbReference>
<name>A0A849IL28_9HYPH</name>
<keyword evidence="2" id="KW-0234">DNA repair</keyword>
<dbReference type="RefSeq" id="WP_171220113.1">
    <property type="nucleotide sequence ID" value="NZ_JABEPP010000006.1"/>
</dbReference>
<evidence type="ECO:0000256" key="2">
    <source>
        <dbReference type="HAMAP-Rule" id="MF_01875"/>
    </source>
</evidence>
<feature type="domain" description="Ku" evidence="4">
    <location>
        <begin position="55"/>
        <end position="185"/>
    </location>
</feature>
<accession>A0A849IL28</accession>
<dbReference type="InterPro" id="IPR006164">
    <property type="entry name" value="DNA_bd_Ku70/Ku80"/>
</dbReference>
<comment type="function">
    <text evidence="2">With LigD forms a non-homologous end joining (NHEJ) DNA repair enzyme, which repairs dsDNA breaks with reduced fidelity. Binds linear dsDNA with 5'- and 3'- overhangs but not closed circular dsDNA nor ssDNA. Recruits and stimulates the ligase activity of LigD.</text>
</comment>
<dbReference type="PANTHER" id="PTHR41251:SF1">
    <property type="entry name" value="NON-HOMOLOGOUS END JOINING PROTEIN KU"/>
    <property type="match status" value="1"/>
</dbReference>
<feature type="compositionally biased region" description="Low complexity" evidence="3">
    <location>
        <begin position="296"/>
        <end position="309"/>
    </location>
</feature>
<dbReference type="AlphaFoldDB" id="A0A849IL28"/>
<dbReference type="PANTHER" id="PTHR41251">
    <property type="entry name" value="NON-HOMOLOGOUS END JOINING PROTEIN KU"/>
    <property type="match status" value="1"/>
</dbReference>
<dbReference type="GO" id="GO:0003690">
    <property type="term" value="F:double-stranded DNA binding"/>
    <property type="evidence" value="ECO:0007669"/>
    <property type="project" value="UniProtKB-UniRule"/>
</dbReference>
<dbReference type="SUPFAM" id="SSF100939">
    <property type="entry name" value="SPOC domain-like"/>
    <property type="match status" value="1"/>
</dbReference>
<organism evidence="5 6">
    <name type="scientific">Enterovirga aerilata</name>
    <dbReference type="NCBI Taxonomy" id="2730920"/>
    <lineage>
        <taxon>Bacteria</taxon>
        <taxon>Pseudomonadati</taxon>
        <taxon>Pseudomonadota</taxon>
        <taxon>Alphaproteobacteria</taxon>
        <taxon>Hyphomicrobiales</taxon>
        <taxon>Methylobacteriaceae</taxon>
        <taxon>Enterovirga</taxon>
    </lineage>
</organism>
<evidence type="ECO:0000313" key="5">
    <source>
        <dbReference type="EMBL" id="NNM74653.1"/>
    </source>
</evidence>
<gene>
    <name evidence="2" type="primary">ku</name>
    <name evidence="5" type="ORF">HJG44_20030</name>
</gene>
<keyword evidence="2" id="KW-0227">DNA damage</keyword>